<dbReference type="Proteomes" id="UP000612808">
    <property type="component" value="Unassembled WGS sequence"/>
</dbReference>
<dbReference type="InterPro" id="IPR050832">
    <property type="entry name" value="Bact_Acetyltransf"/>
</dbReference>
<evidence type="ECO:0000259" key="3">
    <source>
        <dbReference type="PROSITE" id="PS51186"/>
    </source>
</evidence>
<dbReference type="EMBL" id="BOMB01000001">
    <property type="protein sequence ID" value="GID09386.1"/>
    <property type="molecule type" value="Genomic_DNA"/>
</dbReference>
<dbReference type="Gene3D" id="3.40.630.30">
    <property type="match status" value="2"/>
</dbReference>
<dbReference type="InterPro" id="IPR016181">
    <property type="entry name" value="Acyl_CoA_acyltransferase"/>
</dbReference>
<dbReference type="SUPFAM" id="SSF55729">
    <property type="entry name" value="Acyl-CoA N-acyltransferases (Nat)"/>
    <property type="match status" value="2"/>
</dbReference>
<dbReference type="Pfam" id="PF13508">
    <property type="entry name" value="Acetyltransf_7"/>
    <property type="match status" value="1"/>
</dbReference>
<sequence length="298" mass="31161">MSIDHLTPADLRTVLAEQHRYWGDRDMRSLHHPTYVHEFGGTALAARAGGVVGYLLGFVAPTGDGYVHLVAVRDDARGAGVARALYDRFAELAAGRGATGLKAITTPGNADSVAFHRRLGFAADTVADYSGPGADRVVFRRPLPPGVVVGPARPADAGELLTVQHAAYVREALRYGVAIPPIVEDAAGVGAAIEAGGVLVARDGGRIVGTVRVRRVGADAEIGRLAVAPDRQGGGLGTRLLTAAEAAEPDAARYVLFTGHASDRNLDLYRRLGYAETHRAPGPTGVELVYLAKPNPTG</sequence>
<dbReference type="GO" id="GO:0016747">
    <property type="term" value="F:acyltransferase activity, transferring groups other than amino-acyl groups"/>
    <property type="evidence" value="ECO:0007669"/>
    <property type="project" value="InterPro"/>
</dbReference>
<keyword evidence="5" id="KW-1185">Reference proteome</keyword>
<evidence type="ECO:0000256" key="2">
    <source>
        <dbReference type="ARBA" id="ARBA00023315"/>
    </source>
</evidence>
<accession>A0A8J3IT21</accession>
<name>A0A8J3IT21_9ACTN</name>
<organism evidence="4 5">
    <name type="scientific">Actinocatenispora rupis</name>
    <dbReference type="NCBI Taxonomy" id="519421"/>
    <lineage>
        <taxon>Bacteria</taxon>
        <taxon>Bacillati</taxon>
        <taxon>Actinomycetota</taxon>
        <taxon>Actinomycetes</taxon>
        <taxon>Micromonosporales</taxon>
        <taxon>Micromonosporaceae</taxon>
        <taxon>Actinocatenispora</taxon>
    </lineage>
</organism>
<reference evidence="4" key="1">
    <citation type="submission" date="2021-01" db="EMBL/GenBank/DDBJ databases">
        <title>Whole genome shotgun sequence of Actinocatenispora rupis NBRC 107355.</title>
        <authorList>
            <person name="Komaki H."/>
            <person name="Tamura T."/>
        </authorList>
    </citation>
    <scope>NUCLEOTIDE SEQUENCE</scope>
    <source>
        <strain evidence="4">NBRC 107355</strain>
    </source>
</reference>
<dbReference type="InterPro" id="IPR000182">
    <property type="entry name" value="GNAT_dom"/>
</dbReference>
<keyword evidence="1" id="KW-0808">Transferase</keyword>
<dbReference type="AlphaFoldDB" id="A0A8J3IT21"/>
<evidence type="ECO:0000256" key="1">
    <source>
        <dbReference type="ARBA" id="ARBA00022679"/>
    </source>
</evidence>
<evidence type="ECO:0000313" key="5">
    <source>
        <dbReference type="Proteomes" id="UP000612808"/>
    </source>
</evidence>
<protein>
    <recommendedName>
        <fullName evidence="3">N-acetyltransferase domain-containing protein</fullName>
    </recommendedName>
</protein>
<dbReference type="PROSITE" id="PS51186">
    <property type="entry name" value="GNAT"/>
    <property type="match status" value="2"/>
</dbReference>
<dbReference type="Pfam" id="PF00583">
    <property type="entry name" value="Acetyltransf_1"/>
    <property type="match status" value="1"/>
</dbReference>
<dbReference type="PANTHER" id="PTHR43877">
    <property type="entry name" value="AMINOALKYLPHOSPHONATE N-ACETYLTRANSFERASE-RELATED-RELATED"/>
    <property type="match status" value="1"/>
</dbReference>
<comment type="caution">
    <text evidence="4">The sequence shown here is derived from an EMBL/GenBank/DDBJ whole genome shotgun (WGS) entry which is preliminary data.</text>
</comment>
<proteinExistence type="predicted"/>
<keyword evidence="2" id="KW-0012">Acyltransferase</keyword>
<feature type="domain" description="N-acetyltransferase" evidence="3">
    <location>
        <begin position="1"/>
        <end position="144"/>
    </location>
</feature>
<gene>
    <name evidence="4" type="ORF">Aru02nite_02750</name>
</gene>
<dbReference type="CDD" id="cd04301">
    <property type="entry name" value="NAT_SF"/>
    <property type="match status" value="2"/>
</dbReference>
<feature type="domain" description="N-acetyltransferase" evidence="3">
    <location>
        <begin position="147"/>
        <end position="296"/>
    </location>
</feature>
<evidence type="ECO:0000313" key="4">
    <source>
        <dbReference type="EMBL" id="GID09386.1"/>
    </source>
</evidence>